<dbReference type="EMBL" id="AQGV01000015">
    <property type="protein sequence ID" value="MBE0371073.1"/>
    <property type="molecule type" value="Genomic_DNA"/>
</dbReference>
<reference evidence="1 2" key="1">
    <citation type="submission" date="2015-03" db="EMBL/GenBank/DDBJ databases">
        <title>Genome sequence of Pseudoalteromonas aurantia.</title>
        <authorList>
            <person name="Xie B.-B."/>
            <person name="Rong J.-C."/>
            <person name="Qin Q.-L."/>
            <person name="Zhang Y.-Z."/>
        </authorList>
    </citation>
    <scope>NUCLEOTIDE SEQUENCE [LARGE SCALE GENOMIC DNA]</scope>
    <source>
        <strain evidence="1 2">208</strain>
    </source>
</reference>
<proteinExistence type="predicted"/>
<dbReference type="Pfam" id="PF12974">
    <property type="entry name" value="Phosphonate-bd"/>
    <property type="match status" value="1"/>
</dbReference>
<keyword evidence="2" id="KW-1185">Reference proteome</keyword>
<accession>A0ABR9EMY1</accession>
<gene>
    <name evidence="1" type="ORF">PAUR_b1243</name>
</gene>
<dbReference type="SUPFAM" id="SSF53850">
    <property type="entry name" value="Periplasmic binding protein-like II"/>
    <property type="match status" value="1"/>
</dbReference>
<comment type="caution">
    <text evidence="1">The sequence shown here is derived from an EMBL/GenBank/DDBJ whole genome shotgun (WGS) entry which is preliminary data.</text>
</comment>
<name>A0ABR9EMY1_9GAMM</name>
<evidence type="ECO:0000313" key="1">
    <source>
        <dbReference type="EMBL" id="MBE0371073.1"/>
    </source>
</evidence>
<dbReference type="Proteomes" id="UP000615755">
    <property type="component" value="Unassembled WGS sequence"/>
</dbReference>
<sequence length="235" mass="26880">MHVPIERLAIDIKEGLCESKVVAKQYGHVEIYWGGNLAEQIEFLAKGVADVILSKENVMQALMAESTHNYRPIIGYQNYTAFFISNKEKPKLNKAYFLDKRIGLLDYPTSRSGHILPKQAFKQLDIDLDALDIVYASTHTSLRDKLAKGEVDIISSYWRKDDQVRFSNNYIVPIGGEIVGSRWFLKMNDENIDLACELQSVISALARSQSSSYFKSLQQYWQCEKSPYHFLGEQV</sequence>
<organism evidence="1 2">
    <name type="scientific">Pseudoalteromonas aurantia 208</name>
    <dbReference type="NCBI Taxonomy" id="1314867"/>
    <lineage>
        <taxon>Bacteria</taxon>
        <taxon>Pseudomonadati</taxon>
        <taxon>Pseudomonadota</taxon>
        <taxon>Gammaproteobacteria</taxon>
        <taxon>Alteromonadales</taxon>
        <taxon>Pseudoalteromonadaceae</taxon>
        <taxon>Pseudoalteromonas</taxon>
    </lineage>
</organism>
<evidence type="ECO:0000313" key="2">
    <source>
        <dbReference type="Proteomes" id="UP000615755"/>
    </source>
</evidence>
<evidence type="ECO:0008006" key="3">
    <source>
        <dbReference type="Google" id="ProtNLM"/>
    </source>
</evidence>
<protein>
    <recommendedName>
        <fullName evidence="3">Solute-binding protein family 3/N-terminal domain-containing protein</fullName>
    </recommendedName>
</protein>